<keyword evidence="7" id="KW-1185">Reference proteome</keyword>
<organism evidence="6 7">
    <name type="scientific">Deinandra increscens subsp. villosa</name>
    <dbReference type="NCBI Taxonomy" id="3103831"/>
    <lineage>
        <taxon>Eukaryota</taxon>
        <taxon>Viridiplantae</taxon>
        <taxon>Streptophyta</taxon>
        <taxon>Embryophyta</taxon>
        <taxon>Tracheophyta</taxon>
        <taxon>Spermatophyta</taxon>
        <taxon>Magnoliopsida</taxon>
        <taxon>eudicotyledons</taxon>
        <taxon>Gunneridae</taxon>
        <taxon>Pentapetalae</taxon>
        <taxon>asterids</taxon>
        <taxon>campanulids</taxon>
        <taxon>Asterales</taxon>
        <taxon>Asteraceae</taxon>
        <taxon>Asteroideae</taxon>
        <taxon>Heliantheae alliance</taxon>
        <taxon>Madieae</taxon>
        <taxon>Madiinae</taxon>
        <taxon>Deinandra</taxon>
    </lineage>
</organism>
<feature type="compositionally biased region" description="Acidic residues" evidence="2">
    <location>
        <begin position="1103"/>
        <end position="1152"/>
    </location>
</feature>
<dbReference type="Pfam" id="PF13952">
    <property type="entry name" value="DUF4216"/>
    <property type="match status" value="1"/>
</dbReference>
<dbReference type="EMBL" id="JBCNJP010000007">
    <property type="protein sequence ID" value="KAK9075110.1"/>
    <property type="molecule type" value="Genomic_DNA"/>
</dbReference>
<proteinExistence type="predicted"/>
<feature type="domain" description="DUF4218" evidence="4">
    <location>
        <begin position="698"/>
        <end position="803"/>
    </location>
</feature>
<sequence length="1504" mass="174830">MASSTDRKWMYEKTDSEGFLSSEYCDNVDSFLDFAFSNEAIVDTRVSRHGKTIREIKCPCYKCQNISYRDRATVQKHLYKEGFMLRYERWTEHGESSIRYVGQSSTAMELDDNDDGYKRMMLDNMYACGYTSDTLEGDVPNPEAKSFYDMLEALDEPLWEGEKATNCSKLQVAMRFLTWKSTFNVSNAAYDYNISMVNELLPEENKLPKNFYDTKKSLEKLSLPYERIDVCKNHCMLFYKHDKALTQCKYCKESRYKSGRSKVPNMVMSYMPIGPRLKRLYMSSKTAKDMTWHHDHKTTEGSMAHPSDGMAWKHFDSENPDFAKEIRNVRLGLCTDGFNPNNSNSIPYSLWPVFLTIYNLPPWMSMKDSFIEVCLIIPGGKSPGQNIDVFLRPLIDELKELYKEGIEVYDAYRKENFIMRAILLWTVSDFPAYAMLSGWSTHGRLACPYCMGDTKAFRLQAGGKSCWFDCHRRFLPRLHPFHNDRNGFLRSKKSSSGPPRYLTGWEIFEEVSNIPVVYEGVLSNPNHKEPEFGKTHNWIKKSIFWELEYWPMLLIRHNLDVMHIEKNVFENLFQTIMDTDKTKDNIKARKDVKQLCNRPSLHLLSGNNNKLLKPKASYTLTKQQVNDVCTWLKQVKFPDGYASNIGRCVNVKEGGFYNFKSHDCHVFMQRLLPIVLRGMLPKQIWEAILELCTFFRVICSRVLHIEDLQKLKSSIVVTICKLEKIFPPAFFDSMEHLVIHLTNEAILGGPVQFRWMYPYERKLGRLKRMIRNKGKIEGSIVQSNLVDELSNYCSLYLEPTIRGPRNFSPGIPCSSSTDLRLSIFKHPSRRLYEKGGVDKVLSQKDRDKAHIYILLNCEELLDSVGLFDKELRDLFPSYDEATLDKMKEDEFAKWLLMHVMNVPNKEHLRGLAQGPLTYVKSHKGYFVNGYRFHTRTAYDGRVTQNSGVCVKGATYNENENDYYGLLDEILELEYHSTVGRCVVVLFRCTWFDPVRGVRVDPKTNMVDVKPTAIGCVDDPFILASQAQQVYYTSYPSKAKELKGWLAVVKTTPRGVYELAQDVIEVEDDGNAEKDNFYQETERIECTITDDLHHPISFVHEDGSLEEVEEGDFYNSDEEVDRNDEDSEDEESELESDTYDDAIEGSDDDIDDDESTIHVATKRRGEASQVQVPEPMNRDWIWIKDGEFNNQGTSTRIIGVSLKAMWNGPWDSWRDVSNEDKKRLWERFKSYYQWDKKWDTQIYSCWEKCIAGKFPSLLKTVRNHAKATARSKGLEVNDDMSVLIEFKPPWIRSQIWKEMVDLWNSPKWKEKSKRNKDIRTKSCGSKHTLGSQSYVTAKRKAAERIGRDLLPHEMWKQAHCRKGSRPLDKVLLLEGNVDLEGNVEGQNLMWDSDRAKETWDKYAGYIVEKYGDYSNRYDEELWEQASEDNNKGKLYGLSNASDPSIQGRQDPEIEKLNEVIKDLVRENEAEKERLNGRIEELMTENETLHNRVKNIEDMLKTMSRR</sequence>
<evidence type="ECO:0000313" key="7">
    <source>
        <dbReference type="Proteomes" id="UP001408789"/>
    </source>
</evidence>
<keyword evidence="1" id="KW-0175">Coiled coil</keyword>
<evidence type="ECO:0000259" key="4">
    <source>
        <dbReference type="Pfam" id="PF13960"/>
    </source>
</evidence>
<evidence type="ECO:0008006" key="8">
    <source>
        <dbReference type="Google" id="ProtNLM"/>
    </source>
</evidence>
<comment type="caution">
    <text evidence="6">The sequence shown here is derived from an EMBL/GenBank/DDBJ whole genome shotgun (WGS) entry which is preliminary data.</text>
</comment>
<feature type="domain" description="Transposase-associated" evidence="5">
    <location>
        <begin position="7"/>
        <end position="95"/>
    </location>
</feature>
<dbReference type="PANTHER" id="PTHR48258:SF4">
    <property type="entry name" value="DUF4216 DOMAIN-CONTAINING PROTEIN"/>
    <property type="match status" value="1"/>
</dbReference>
<evidence type="ECO:0000256" key="2">
    <source>
        <dbReference type="SAM" id="MobiDB-lite"/>
    </source>
</evidence>
<dbReference type="InterPro" id="IPR029480">
    <property type="entry name" value="Transpos_assoc"/>
</dbReference>
<evidence type="ECO:0000259" key="5">
    <source>
        <dbReference type="Pfam" id="PF13963"/>
    </source>
</evidence>
<name>A0AAP0DL30_9ASTR</name>
<evidence type="ECO:0000259" key="3">
    <source>
        <dbReference type="Pfam" id="PF13952"/>
    </source>
</evidence>
<evidence type="ECO:0000313" key="6">
    <source>
        <dbReference type="EMBL" id="KAK9075110.1"/>
    </source>
</evidence>
<dbReference type="InterPro" id="IPR004252">
    <property type="entry name" value="Probable_transposase_24"/>
</dbReference>
<protein>
    <recommendedName>
        <fullName evidence="8">Transposase</fullName>
    </recommendedName>
</protein>
<reference evidence="6 7" key="1">
    <citation type="submission" date="2024-04" db="EMBL/GenBank/DDBJ databases">
        <title>The reference genome of an endangered Asteraceae, Deinandra increscens subsp. villosa, native to the Central Coast of California.</title>
        <authorList>
            <person name="Guilliams M."/>
            <person name="Hasenstab-Lehman K."/>
            <person name="Meyer R."/>
            <person name="Mcevoy S."/>
        </authorList>
    </citation>
    <scope>NUCLEOTIDE SEQUENCE [LARGE SCALE GENOMIC DNA]</scope>
    <source>
        <tissue evidence="6">Leaf</tissue>
    </source>
</reference>
<evidence type="ECO:0000256" key="1">
    <source>
        <dbReference type="SAM" id="Coils"/>
    </source>
</evidence>
<dbReference type="Pfam" id="PF03004">
    <property type="entry name" value="Transposase_24"/>
    <property type="match status" value="1"/>
</dbReference>
<feature type="coiled-coil region" evidence="1">
    <location>
        <begin position="1452"/>
        <end position="1504"/>
    </location>
</feature>
<feature type="region of interest" description="Disordered" evidence="2">
    <location>
        <begin position="1099"/>
        <end position="1152"/>
    </location>
</feature>
<feature type="domain" description="DUF4216" evidence="3">
    <location>
        <begin position="970"/>
        <end position="1047"/>
    </location>
</feature>
<dbReference type="InterPro" id="IPR004242">
    <property type="entry name" value="Transposase_21"/>
</dbReference>
<dbReference type="InterPro" id="IPR025312">
    <property type="entry name" value="DUF4216"/>
</dbReference>
<accession>A0AAP0DL30</accession>
<dbReference type="Proteomes" id="UP001408789">
    <property type="component" value="Unassembled WGS sequence"/>
</dbReference>
<dbReference type="Pfam" id="PF02992">
    <property type="entry name" value="Transposase_21"/>
    <property type="match status" value="1"/>
</dbReference>
<dbReference type="InterPro" id="IPR025452">
    <property type="entry name" value="DUF4218"/>
</dbReference>
<dbReference type="Pfam" id="PF13963">
    <property type="entry name" value="Transpos_assoc"/>
    <property type="match status" value="1"/>
</dbReference>
<dbReference type="Pfam" id="PF13960">
    <property type="entry name" value="DUF4218"/>
    <property type="match status" value="1"/>
</dbReference>
<dbReference type="PANTHER" id="PTHR48258">
    <property type="entry name" value="DUF4218 DOMAIN-CONTAINING PROTEIN-RELATED"/>
    <property type="match status" value="1"/>
</dbReference>
<gene>
    <name evidence="6" type="ORF">SSX86_003429</name>
</gene>